<evidence type="ECO:0000313" key="2">
    <source>
        <dbReference type="Proteomes" id="UP000006729"/>
    </source>
</evidence>
<keyword evidence="2" id="KW-1185">Reference proteome</keyword>
<dbReference type="Proteomes" id="UP000006729">
    <property type="component" value="Chromosome 10"/>
</dbReference>
<name>A0ACC0SDS9_POPTR</name>
<evidence type="ECO:0000313" key="1">
    <source>
        <dbReference type="EMBL" id="KAI9387360.1"/>
    </source>
</evidence>
<protein>
    <submittedName>
        <fullName evidence="1">Uncharacterized protein</fullName>
    </submittedName>
</protein>
<accession>A0ACC0SDS9</accession>
<comment type="caution">
    <text evidence="1">The sequence shown here is derived from an EMBL/GenBank/DDBJ whole genome shotgun (WGS) entry which is preliminary data.</text>
</comment>
<reference evidence="1 2" key="1">
    <citation type="journal article" date="2006" name="Science">
        <title>The genome of black cottonwood, Populus trichocarpa (Torr. &amp; Gray).</title>
        <authorList>
            <person name="Tuskan G.A."/>
            <person name="Difazio S."/>
            <person name="Jansson S."/>
            <person name="Bohlmann J."/>
            <person name="Grigoriev I."/>
            <person name="Hellsten U."/>
            <person name="Putnam N."/>
            <person name="Ralph S."/>
            <person name="Rombauts S."/>
            <person name="Salamov A."/>
            <person name="Schein J."/>
            <person name="Sterck L."/>
            <person name="Aerts A."/>
            <person name="Bhalerao R.R."/>
            <person name="Bhalerao R.P."/>
            <person name="Blaudez D."/>
            <person name="Boerjan W."/>
            <person name="Brun A."/>
            <person name="Brunner A."/>
            <person name="Busov V."/>
            <person name="Campbell M."/>
            <person name="Carlson J."/>
            <person name="Chalot M."/>
            <person name="Chapman J."/>
            <person name="Chen G.L."/>
            <person name="Cooper D."/>
            <person name="Coutinho P.M."/>
            <person name="Couturier J."/>
            <person name="Covert S."/>
            <person name="Cronk Q."/>
            <person name="Cunningham R."/>
            <person name="Davis J."/>
            <person name="Degroeve S."/>
            <person name="Dejardin A."/>
            <person name="Depamphilis C."/>
            <person name="Detter J."/>
            <person name="Dirks B."/>
            <person name="Dubchak I."/>
            <person name="Duplessis S."/>
            <person name="Ehlting J."/>
            <person name="Ellis B."/>
            <person name="Gendler K."/>
            <person name="Goodstein D."/>
            <person name="Gribskov M."/>
            <person name="Grimwood J."/>
            <person name="Groover A."/>
            <person name="Gunter L."/>
            <person name="Hamberger B."/>
            <person name="Heinze B."/>
            <person name="Helariutta Y."/>
            <person name="Henrissat B."/>
            <person name="Holligan D."/>
            <person name="Holt R."/>
            <person name="Huang W."/>
            <person name="Islam-Faridi N."/>
            <person name="Jones S."/>
            <person name="Jones-Rhoades M."/>
            <person name="Jorgensen R."/>
            <person name="Joshi C."/>
            <person name="Kangasjarvi J."/>
            <person name="Karlsson J."/>
            <person name="Kelleher C."/>
            <person name="Kirkpatrick R."/>
            <person name="Kirst M."/>
            <person name="Kohler A."/>
            <person name="Kalluri U."/>
            <person name="Larimer F."/>
            <person name="Leebens-Mack J."/>
            <person name="Leple J.C."/>
            <person name="Locascio P."/>
            <person name="Lou Y."/>
            <person name="Lucas S."/>
            <person name="Martin F."/>
            <person name="Montanini B."/>
            <person name="Napoli C."/>
            <person name="Nelson D.R."/>
            <person name="Nelson C."/>
            <person name="Nieminen K."/>
            <person name="Nilsson O."/>
            <person name="Pereda V."/>
            <person name="Peter G."/>
            <person name="Philippe R."/>
            <person name="Pilate G."/>
            <person name="Poliakov A."/>
            <person name="Razumovskaya J."/>
            <person name="Richardson P."/>
            <person name="Rinaldi C."/>
            <person name="Ritland K."/>
            <person name="Rouze P."/>
            <person name="Ryaboy D."/>
            <person name="Schmutz J."/>
            <person name="Schrader J."/>
            <person name="Segerman B."/>
            <person name="Shin H."/>
            <person name="Siddiqui A."/>
            <person name="Sterky F."/>
            <person name="Terry A."/>
            <person name="Tsai C.J."/>
            <person name="Uberbacher E."/>
            <person name="Unneberg P."/>
            <person name="Vahala J."/>
            <person name="Wall K."/>
            <person name="Wessler S."/>
            <person name="Yang G."/>
            <person name="Yin T."/>
            <person name="Douglas C."/>
            <person name="Marra M."/>
            <person name="Sandberg G."/>
            <person name="Van de Peer Y."/>
            <person name="Rokhsar D."/>
        </authorList>
    </citation>
    <scope>NUCLEOTIDE SEQUENCE [LARGE SCALE GENOMIC DNA]</scope>
    <source>
        <strain evidence="2">cv. Nisqually</strain>
    </source>
</reference>
<dbReference type="EMBL" id="CM009299">
    <property type="protein sequence ID" value="KAI9387360.1"/>
    <property type="molecule type" value="Genomic_DNA"/>
</dbReference>
<organism evidence="1 2">
    <name type="scientific">Populus trichocarpa</name>
    <name type="common">Western balsam poplar</name>
    <name type="synonym">Populus balsamifera subsp. trichocarpa</name>
    <dbReference type="NCBI Taxonomy" id="3694"/>
    <lineage>
        <taxon>Eukaryota</taxon>
        <taxon>Viridiplantae</taxon>
        <taxon>Streptophyta</taxon>
        <taxon>Embryophyta</taxon>
        <taxon>Tracheophyta</taxon>
        <taxon>Spermatophyta</taxon>
        <taxon>Magnoliopsida</taxon>
        <taxon>eudicotyledons</taxon>
        <taxon>Gunneridae</taxon>
        <taxon>Pentapetalae</taxon>
        <taxon>rosids</taxon>
        <taxon>fabids</taxon>
        <taxon>Malpighiales</taxon>
        <taxon>Salicaceae</taxon>
        <taxon>Saliceae</taxon>
        <taxon>Populus</taxon>
    </lineage>
</organism>
<proteinExistence type="predicted"/>
<sequence length="536" mass="60714">MGFKRPFDYEEFQDLPFKQARQVDYCNKLTQFSETGAHSYMPLKPDITADDCGNSFVKPLWHETFENDKVIEVSNLAKDSDFSAPLSLVTCSSSDENFESRMATSPEYFQFEFPRKMSMPLKDVHSFYLDDFPRKQVPLGPNHQASIPLWDNHIKKDKLVQFFNPNSSSLSESDHHIYNDNEEKLMGTCIIPMPDTELQLCSRYEAGCGRSDCGCLDEGSFRCVRQHIMEAREELIKSIGHEKCVNLGFYDMGEEVACKWTKEEERVFHEVVYSRPASLGHNFWKHLAQVFPDRTTKEIVSYYFNVFMLRKRAAQNRSNPLDIDSDDDEFPQIHRGSHIQVVEEDEDSDLESPVDQYDHAGLEEDILEDDDNDDDDDGGGDFDGDFGDGDGDTTGEGSGIDYSEAIDINCIDPVVKHMNKNAGSDGLDFTVQDDSCMSFEFQADKVDPCAPGDSRAALHVNRGTSDHSKCMPSEVDGCDDDVDQVYLLDPCDTKDWDARYLSPIRGVDLLPTSNIIEEIFGHGACEDRTRDVNSIS</sequence>
<gene>
    <name evidence="1" type="ORF">POPTR_010G159700v4</name>
</gene>